<accession>R4K846</accession>
<dbReference type="STRING" id="86416.Clopa_0784"/>
<dbReference type="RefSeq" id="WP_015614139.1">
    <property type="nucleotide sequence ID" value="NC_021182.1"/>
</dbReference>
<feature type="DNA-binding region" description="H-T-H motif" evidence="2">
    <location>
        <begin position="32"/>
        <end position="51"/>
    </location>
</feature>
<dbReference type="KEGG" id="cpas:Clopa_0784"/>
<dbReference type="PRINTS" id="PR00455">
    <property type="entry name" value="HTHTETR"/>
</dbReference>
<dbReference type="InterPro" id="IPR009057">
    <property type="entry name" value="Homeodomain-like_sf"/>
</dbReference>
<dbReference type="SUPFAM" id="SSF46689">
    <property type="entry name" value="Homeodomain-like"/>
    <property type="match status" value="1"/>
</dbReference>
<organism evidence="4 5">
    <name type="scientific">Clostridium pasteurianum BC1</name>
    <dbReference type="NCBI Taxonomy" id="86416"/>
    <lineage>
        <taxon>Bacteria</taxon>
        <taxon>Bacillati</taxon>
        <taxon>Bacillota</taxon>
        <taxon>Clostridia</taxon>
        <taxon>Eubacteriales</taxon>
        <taxon>Clostridiaceae</taxon>
        <taxon>Clostridium</taxon>
    </lineage>
</organism>
<dbReference type="Proteomes" id="UP000013523">
    <property type="component" value="Chromosome"/>
</dbReference>
<dbReference type="HOGENOM" id="CLU_069356_30_2_9"/>
<evidence type="ECO:0000256" key="2">
    <source>
        <dbReference type="PROSITE-ProRule" id="PRU00335"/>
    </source>
</evidence>
<dbReference type="PANTHER" id="PTHR43479">
    <property type="entry name" value="ACREF/ENVCD OPERON REPRESSOR-RELATED"/>
    <property type="match status" value="1"/>
</dbReference>
<feature type="domain" description="HTH tetR-type" evidence="3">
    <location>
        <begin position="9"/>
        <end position="69"/>
    </location>
</feature>
<dbReference type="Pfam" id="PF00440">
    <property type="entry name" value="TetR_N"/>
    <property type="match status" value="1"/>
</dbReference>
<gene>
    <name evidence="4" type="ORF">Clopa_0784</name>
</gene>
<evidence type="ECO:0000313" key="4">
    <source>
        <dbReference type="EMBL" id="AGK95815.1"/>
    </source>
</evidence>
<dbReference type="GO" id="GO:0003677">
    <property type="term" value="F:DNA binding"/>
    <property type="evidence" value="ECO:0007669"/>
    <property type="project" value="UniProtKB-UniRule"/>
</dbReference>
<sequence length="203" mass="23541">MNGFEKRREDKKESILDAALELFKEFGYDKVSIAEIAKKASVSQVSIYNFFDSKKNLRDELLKKLVNANLVETLDILESSDSVKVKIEKLLMSKINFCKSFSMHFLVESVHNNSSESAPGYFAIEYIGKDNYKKIEDGFTKLFEQGKKEGLIDKDISIESILYYTDAIRYYFLNNPSSFDKLENNPKLAKEFFSLMYYGIMKR</sequence>
<name>R4K846_CLOPA</name>
<keyword evidence="5" id="KW-1185">Reference proteome</keyword>
<evidence type="ECO:0000313" key="5">
    <source>
        <dbReference type="Proteomes" id="UP000013523"/>
    </source>
</evidence>
<dbReference type="OrthoDB" id="113732at2"/>
<dbReference type="PANTHER" id="PTHR43479:SF21">
    <property type="entry name" value="TRANSCRIPTIONAL REGULATOR, TETR FAMILY"/>
    <property type="match status" value="1"/>
</dbReference>
<dbReference type="InterPro" id="IPR001647">
    <property type="entry name" value="HTH_TetR"/>
</dbReference>
<evidence type="ECO:0000259" key="3">
    <source>
        <dbReference type="PROSITE" id="PS50977"/>
    </source>
</evidence>
<dbReference type="AlphaFoldDB" id="R4K846"/>
<reference evidence="4 5" key="1">
    <citation type="submission" date="2012-01" db="EMBL/GenBank/DDBJ databases">
        <title>Complete sequence of chromosome of Clostridium pasteurianum BC1.</title>
        <authorList>
            <consortium name="US DOE Joint Genome Institute"/>
            <person name="Lucas S."/>
            <person name="Han J."/>
            <person name="Lapidus A."/>
            <person name="Cheng J.-F."/>
            <person name="Goodwin L."/>
            <person name="Pitluck S."/>
            <person name="Peters L."/>
            <person name="Mikhailova N."/>
            <person name="Teshima H."/>
            <person name="Detter J.C."/>
            <person name="Han C."/>
            <person name="Tapia R."/>
            <person name="Land M."/>
            <person name="Hauser L."/>
            <person name="Kyrpides N."/>
            <person name="Ivanova N."/>
            <person name="Pagani I."/>
            <person name="Dunn J."/>
            <person name="Taghavi S."/>
            <person name="Francis A."/>
            <person name="van der Lelie D."/>
            <person name="Woyke T."/>
        </authorList>
    </citation>
    <scope>NUCLEOTIDE SEQUENCE [LARGE SCALE GENOMIC DNA]</scope>
    <source>
        <strain evidence="4 5">BC1</strain>
    </source>
</reference>
<proteinExistence type="predicted"/>
<dbReference type="PATRIC" id="fig|86416.3.peg.773"/>
<dbReference type="eggNOG" id="COG1309">
    <property type="taxonomic scope" value="Bacteria"/>
</dbReference>
<dbReference type="EMBL" id="CP003261">
    <property type="protein sequence ID" value="AGK95815.1"/>
    <property type="molecule type" value="Genomic_DNA"/>
</dbReference>
<evidence type="ECO:0000256" key="1">
    <source>
        <dbReference type="ARBA" id="ARBA00023125"/>
    </source>
</evidence>
<dbReference type="PROSITE" id="PS50977">
    <property type="entry name" value="HTH_TETR_2"/>
    <property type="match status" value="1"/>
</dbReference>
<dbReference type="Gene3D" id="1.10.357.10">
    <property type="entry name" value="Tetracycline Repressor, domain 2"/>
    <property type="match status" value="1"/>
</dbReference>
<keyword evidence="1 2" id="KW-0238">DNA-binding</keyword>
<dbReference type="InterPro" id="IPR050624">
    <property type="entry name" value="HTH-type_Tx_Regulator"/>
</dbReference>
<protein>
    <submittedName>
        <fullName evidence="4">Transcriptional regulator</fullName>
    </submittedName>
</protein>